<dbReference type="GO" id="GO:0006099">
    <property type="term" value="P:tricarboxylic acid cycle"/>
    <property type="evidence" value="ECO:0007669"/>
    <property type="project" value="UniProtKB-KW"/>
</dbReference>
<comment type="catalytic activity">
    <reaction evidence="7 12">
        <text>(S)-malate + NAD(+) = oxaloacetate + NADH + H(+)</text>
        <dbReference type="Rhea" id="RHEA:21432"/>
        <dbReference type="ChEBI" id="CHEBI:15378"/>
        <dbReference type="ChEBI" id="CHEBI:15589"/>
        <dbReference type="ChEBI" id="CHEBI:16452"/>
        <dbReference type="ChEBI" id="CHEBI:57540"/>
        <dbReference type="ChEBI" id="CHEBI:57945"/>
        <dbReference type="EC" id="1.1.1.37"/>
    </reaction>
</comment>
<dbReference type="InterPro" id="IPR015955">
    <property type="entry name" value="Lactate_DH/Glyco_Ohase_4_C"/>
</dbReference>
<accession>A0AAV5QHT1</accession>
<dbReference type="InterPro" id="IPR022383">
    <property type="entry name" value="Lactate/malate_DH_C"/>
</dbReference>
<dbReference type="PROSITE" id="PS00068">
    <property type="entry name" value="MDH"/>
    <property type="match status" value="1"/>
</dbReference>
<reference evidence="15 16" key="1">
    <citation type="journal article" date="2023" name="Elife">
        <title>Identification of key yeast species and microbe-microbe interactions impacting larval growth of Drosophila in the wild.</title>
        <authorList>
            <person name="Mure A."/>
            <person name="Sugiura Y."/>
            <person name="Maeda R."/>
            <person name="Honda K."/>
            <person name="Sakurai N."/>
            <person name="Takahashi Y."/>
            <person name="Watada M."/>
            <person name="Katoh T."/>
            <person name="Gotoh A."/>
            <person name="Gotoh Y."/>
            <person name="Taniguchi I."/>
            <person name="Nakamura K."/>
            <person name="Hayashi T."/>
            <person name="Katayama T."/>
            <person name="Uemura T."/>
            <person name="Hattori Y."/>
        </authorList>
    </citation>
    <scope>NUCLEOTIDE SEQUENCE [LARGE SCALE GENOMIC DNA]</scope>
    <source>
        <strain evidence="15 16">SC-9</strain>
    </source>
</reference>
<comment type="subunit">
    <text evidence="2">Homodimer.</text>
</comment>
<dbReference type="Proteomes" id="UP001360560">
    <property type="component" value="Unassembled WGS sequence"/>
</dbReference>
<dbReference type="Pfam" id="PF00056">
    <property type="entry name" value="Ldh_1_N"/>
    <property type="match status" value="1"/>
</dbReference>
<dbReference type="Gene3D" id="3.40.50.720">
    <property type="entry name" value="NAD(P)-binding Rossmann-like Domain"/>
    <property type="match status" value="1"/>
</dbReference>
<dbReference type="CDD" id="cd01337">
    <property type="entry name" value="MDH_glyoxysomal_mitochondrial"/>
    <property type="match status" value="1"/>
</dbReference>
<dbReference type="GO" id="GO:0005829">
    <property type="term" value="C:cytosol"/>
    <property type="evidence" value="ECO:0007669"/>
    <property type="project" value="TreeGrafter"/>
</dbReference>
<keyword evidence="5 11" id="KW-0560">Oxidoreductase</keyword>
<dbReference type="GO" id="GO:0006108">
    <property type="term" value="P:malate metabolic process"/>
    <property type="evidence" value="ECO:0007669"/>
    <property type="project" value="InterPro"/>
</dbReference>
<feature type="binding site" evidence="10">
    <location>
        <position position="95"/>
    </location>
    <ligand>
        <name>NAD(+)</name>
        <dbReference type="ChEBI" id="CHEBI:57540"/>
    </ligand>
</feature>
<organism evidence="15 16">
    <name type="scientific">Saccharomycopsis crataegensis</name>
    <dbReference type="NCBI Taxonomy" id="43959"/>
    <lineage>
        <taxon>Eukaryota</taxon>
        <taxon>Fungi</taxon>
        <taxon>Dikarya</taxon>
        <taxon>Ascomycota</taxon>
        <taxon>Saccharomycotina</taxon>
        <taxon>Saccharomycetes</taxon>
        <taxon>Saccharomycopsidaceae</taxon>
        <taxon>Saccharomycopsis</taxon>
    </lineage>
</organism>
<name>A0AAV5QHT1_9ASCO</name>
<proteinExistence type="inferred from homology"/>
<dbReference type="InterPro" id="IPR010097">
    <property type="entry name" value="Malate_DH_type1"/>
</dbReference>
<protein>
    <recommendedName>
        <fullName evidence="3 12">Malate dehydrogenase</fullName>
        <ecNumber evidence="3 12">1.1.1.37</ecNumber>
    </recommendedName>
</protein>
<sequence length="331" mass="35164">MKATVLGAAGGIGQSLSLLLKINCHLISELSLYDVVNSHGVGADLSHISTNTSISSYLPENDGLQKALCGADFVIIPAGIPRKPGMTRDDLFSFNAKIIASLAEGVARYCPGAFVLVISNPVNSTVPVFAETLKKFGVFNARKLFGVTTLDIVRAKTFIADLTNKKPQSFRVPVIGGHSGATIVPLFSVGAPEAYSSLSYETKSALIHRVQYGGDEVVEAKDGKGSATLSMAYAAYALVNQILTAVTSGLDNEVVSYIYLDDSIKGASELKSKINGLDYFAIPVKLGKEGIEIIDSQILDRIDQAEGDMLEEAIEKLQGDISKGVSFIRGQ</sequence>
<evidence type="ECO:0000256" key="2">
    <source>
        <dbReference type="ARBA" id="ARBA00011738"/>
    </source>
</evidence>
<keyword evidence="16" id="KW-1185">Reference proteome</keyword>
<dbReference type="GeneID" id="90071914"/>
<dbReference type="InterPro" id="IPR001557">
    <property type="entry name" value="L-lactate/malate_DH"/>
</dbReference>
<evidence type="ECO:0000256" key="7">
    <source>
        <dbReference type="ARBA" id="ARBA00048313"/>
    </source>
</evidence>
<feature type="binding site" evidence="9">
    <location>
        <position position="120"/>
    </location>
    <ligand>
        <name>substrate</name>
    </ligand>
</feature>
<gene>
    <name evidence="15" type="ORF">DASC09_012600</name>
</gene>
<feature type="binding site" evidence="10">
    <location>
        <position position="231"/>
    </location>
    <ligand>
        <name>NAD(+)</name>
        <dbReference type="ChEBI" id="CHEBI:57540"/>
    </ligand>
</feature>
<evidence type="ECO:0000256" key="5">
    <source>
        <dbReference type="ARBA" id="ARBA00023002"/>
    </source>
</evidence>
<evidence type="ECO:0000256" key="8">
    <source>
        <dbReference type="PIRSR" id="PIRSR000102-1"/>
    </source>
</evidence>
<dbReference type="PANTHER" id="PTHR11540">
    <property type="entry name" value="MALATE AND LACTATE DEHYDROGENASE"/>
    <property type="match status" value="1"/>
</dbReference>
<dbReference type="Gene3D" id="3.90.110.10">
    <property type="entry name" value="Lactate dehydrogenase/glycoside hydrolase, family 4, C-terminal"/>
    <property type="match status" value="1"/>
</dbReference>
<feature type="binding site" evidence="9">
    <location>
        <position position="88"/>
    </location>
    <ligand>
        <name>substrate</name>
    </ligand>
</feature>
<dbReference type="Pfam" id="PF02866">
    <property type="entry name" value="Ldh_1_C"/>
    <property type="match status" value="1"/>
</dbReference>
<dbReference type="InterPro" id="IPR001252">
    <property type="entry name" value="Malate_DH_AS"/>
</dbReference>
<feature type="binding site" evidence="9">
    <location>
        <position position="82"/>
    </location>
    <ligand>
        <name>substrate</name>
    </ligand>
</feature>
<comment type="similarity">
    <text evidence="1">Belongs to the LDH/MDH superfamily. MDH type 1 family.</text>
</comment>
<evidence type="ECO:0000256" key="1">
    <source>
        <dbReference type="ARBA" id="ARBA00008824"/>
    </source>
</evidence>
<dbReference type="PIRSF" id="PIRSF000102">
    <property type="entry name" value="Lac_mal_DH"/>
    <property type="match status" value="1"/>
</dbReference>
<dbReference type="SUPFAM" id="SSF51735">
    <property type="entry name" value="NAD(P)-binding Rossmann-fold domains"/>
    <property type="match status" value="1"/>
</dbReference>
<comment type="caution">
    <text evidence="15">The sequence shown here is derived from an EMBL/GenBank/DDBJ whole genome shotgun (WGS) entry which is preliminary data.</text>
</comment>
<dbReference type="InterPro" id="IPR001236">
    <property type="entry name" value="Lactate/malate_DH_N"/>
</dbReference>
<evidence type="ECO:0000256" key="12">
    <source>
        <dbReference type="RuleBase" id="RU003405"/>
    </source>
</evidence>
<dbReference type="SUPFAM" id="SSF56327">
    <property type="entry name" value="LDH C-terminal domain-like"/>
    <property type="match status" value="1"/>
</dbReference>
<evidence type="ECO:0000259" key="13">
    <source>
        <dbReference type="Pfam" id="PF00056"/>
    </source>
</evidence>
<keyword evidence="4 12" id="KW-0816">Tricarboxylic acid cycle</keyword>
<dbReference type="FunFam" id="3.40.50.720:FF:000013">
    <property type="entry name" value="Malate dehydrogenase"/>
    <property type="match status" value="1"/>
</dbReference>
<evidence type="ECO:0000256" key="11">
    <source>
        <dbReference type="RuleBase" id="RU003369"/>
    </source>
</evidence>
<dbReference type="AlphaFoldDB" id="A0AAV5QHT1"/>
<evidence type="ECO:0000256" key="10">
    <source>
        <dbReference type="PIRSR" id="PIRSR000102-3"/>
    </source>
</evidence>
<dbReference type="EMBL" id="BTFZ01000002">
    <property type="protein sequence ID" value="GMM33935.1"/>
    <property type="molecule type" value="Genomic_DNA"/>
</dbReference>
<keyword evidence="6 10" id="KW-0520">NAD</keyword>
<feature type="binding site" evidence="10">
    <location>
        <begin position="118"/>
        <end position="120"/>
    </location>
    <ligand>
        <name>NAD(+)</name>
        <dbReference type="ChEBI" id="CHEBI:57540"/>
    </ligand>
</feature>
<feature type="binding site" evidence="10">
    <location>
        <begin position="7"/>
        <end position="13"/>
    </location>
    <ligand>
        <name>NAD(+)</name>
        <dbReference type="ChEBI" id="CHEBI:57540"/>
    </ligand>
</feature>
<feature type="domain" description="Lactate/malate dehydrogenase N-terminal" evidence="13">
    <location>
        <begin position="1"/>
        <end position="146"/>
    </location>
</feature>
<evidence type="ECO:0000256" key="3">
    <source>
        <dbReference type="ARBA" id="ARBA00012995"/>
    </source>
</evidence>
<evidence type="ECO:0000259" key="14">
    <source>
        <dbReference type="Pfam" id="PF02866"/>
    </source>
</evidence>
<feature type="binding site" evidence="9">
    <location>
        <position position="154"/>
    </location>
    <ligand>
        <name>substrate</name>
    </ligand>
</feature>
<dbReference type="NCBIfam" id="TIGR01772">
    <property type="entry name" value="MDH_euk_gproteo"/>
    <property type="match status" value="1"/>
</dbReference>
<feature type="binding site" evidence="10">
    <location>
        <position position="34"/>
    </location>
    <ligand>
        <name>NAD(+)</name>
        <dbReference type="ChEBI" id="CHEBI:57540"/>
    </ligand>
</feature>
<dbReference type="RefSeq" id="XP_064850935.1">
    <property type="nucleotide sequence ID" value="XM_064994863.1"/>
</dbReference>
<evidence type="ECO:0000313" key="16">
    <source>
        <dbReference type="Proteomes" id="UP001360560"/>
    </source>
</evidence>
<feature type="domain" description="Lactate/malate dehydrogenase C-terminal" evidence="14">
    <location>
        <begin position="148"/>
        <end position="327"/>
    </location>
</feature>
<feature type="active site" description="Proton acceptor" evidence="8">
    <location>
        <position position="178"/>
    </location>
</feature>
<dbReference type="InterPro" id="IPR036291">
    <property type="entry name" value="NAD(P)-bd_dom_sf"/>
</dbReference>
<dbReference type="EC" id="1.1.1.37" evidence="3 12"/>
<evidence type="ECO:0000256" key="6">
    <source>
        <dbReference type="ARBA" id="ARBA00023027"/>
    </source>
</evidence>
<dbReference type="PANTHER" id="PTHR11540:SF16">
    <property type="entry name" value="MALATE DEHYDROGENASE, MITOCHONDRIAL"/>
    <property type="match status" value="1"/>
</dbReference>
<evidence type="ECO:0000256" key="9">
    <source>
        <dbReference type="PIRSR" id="PIRSR000102-2"/>
    </source>
</evidence>
<evidence type="ECO:0000256" key="4">
    <source>
        <dbReference type="ARBA" id="ARBA00022532"/>
    </source>
</evidence>
<evidence type="ECO:0000313" key="15">
    <source>
        <dbReference type="EMBL" id="GMM33935.1"/>
    </source>
</evidence>
<dbReference type="FunFam" id="3.90.110.10:FF:000009">
    <property type="entry name" value="Malate dehydrogenase"/>
    <property type="match status" value="1"/>
</dbReference>
<dbReference type="GO" id="GO:0030060">
    <property type="term" value="F:L-malate dehydrogenase (NAD+) activity"/>
    <property type="evidence" value="ECO:0007669"/>
    <property type="project" value="UniProtKB-EC"/>
</dbReference>